<proteinExistence type="predicted"/>
<sequence length="150" mass="16542">MSRGTQCGGVVRYATKWTGGSAASDSNTLERQHILSFRGMHFCVAVCFEQPSRVQSPWYRSWMDPLVLGAFSAMSLSGIDIPVASYIPRSRTLFGAPHRSPANDIDRVGCFCGNGFVCRQSRQGGLYEILSTSRRSGRFVTHSCRGYGFT</sequence>
<organism evidence="1 2">
    <name type="scientific">Hohenbuehelia grisea</name>
    <dbReference type="NCBI Taxonomy" id="104357"/>
    <lineage>
        <taxon>Eukaryota</taxon>
        <taxon>Fungi</taxon>
        <taxon>Dikarya</taxon>
        <taxon>Basidiomycota</taxon>
        <taxon>Agaricomycotina</taxon>
        <taxon>Agaricomycetes</taxon>
        <taxon>Agaricomycetidae</taxon>
        <taxon>Agaricales</taxon>
        <taxon>Pleurotineae</taxon>
        <taxon>Pleurotaceae</taxon>
        <taxon>Hohenbuehelia</taxon>
    </lineage>
</organism>
<protein>
    <submittedName>
        <fullName evidence="1">Uncharacterized protein</fullName>
    </submittedName>
</protein>
<comment type="caution">
    <text evidence="1">The sequence shown here is derived from an EMBL/GenBank/DDBJ whole genome shotgun (WGS) entry which is preliminary data.</text>
</comment>
<accession>A0ABR3JQU1</accession>
<name>A0ABR3JQU1_9AGAR</name>
<gene>
    <name evidence="1" type="ORF">HGRIS_000366</name>
</gene>
<dbReference type="EMBL" id="JASNQZ010000004">
    <property type="protein sequence ID" value="KAL0958204.1"/>
    <property type="molecule type" value="Genomic_DNA"/>
</dbReference>
<dbReference type="Proteomes" id="UP001556367">
    <property type="component" value="Unassembled WGS sequence"/>
</dbReference>
<evidence type="ECO:0000313" key="2">
    <source>
        <dbReference type="Proteomes" id="UP001556367"/>
    </source>
</evidence>
<evidence type="ECO:0000313" key="1">
    <source>
        <dbReference type="EMBL" id="KAL0958204.1"/>
    </source>
</evidence>
<reference evidence="2" key="1">
    <citation type="submission" date="2024-06" db="EMBL/GenBank/DDBJ databases">
        <title>Multi-omics analyses provide insights into the biosynthesis of the anticancer antibiotic pleurotin in Hohenbuehelia grisea.</title>
        <authorList>
            <person name="Weaver J.A."/>
            <person name="Alberti F."/>
        </authorList>
    </citation>
    <scope>NUCLEOTIDE SEQUENCE [LARGE SCALE GENOMIC DNA]</scope>
    <source>
        <strain evidence="2">T-177</strain>
    </source>
</reference>
<keyword evidence="2" id="KW-1185">Reference proteome</keyword>